<dbReference type="Pfam" id="PF22535">
    <property type="entry name" value="DUF7003"/>
    <property type="match status" value="1"/>
</dbReference>
<sequence>MNWSSEKILQTLDLCAENNTFPMLDNGYVYLAATRMSLFFSKEDWGLSIEVFGFSPRSGLPDLHIYNFSSKLNNRDKASDYSSHEAYENYLKNHPNDEFRFFYPIKMTTG</sequence>
<proteinExistence type="predicted"/>
<dbReference type="EMBL" id="CP048685">
    <property type="protein sequence ID" value="QPJ61000.1"/>
    <property type="molecule type" value="Genomic_DNA"/>
</dbReference>
<gene>
    <name evidence="1" type="ORF">G3M70_03480</name>
</gene>
<evidence type="ECO:0000313" key="1">
    <source>
        <dbReference type="EMBL" id="QPJ61000.1"/>
    </source>
</evidence>
<dbReference type="Proteomes" id="UP000594688">
    <property type="component" value="Chromosome"/>
</dbReference>
<organism evidence="1 2">
    <name type="scientific">Candidatus Nitronauta litoralis</name>
    <dbReference type="NCBI Taxonomy" id="2705533"/>
    <lineage>
        <taxon>Bacteria</taxon>
        <taxon>Pseudomonadati</taxon>
        <taxon>Nitrospinota/Tectimicrobiota group</taxon>
        <taxon>Nitrospinota</taxon>
        <taxon>Nitrospinia</taxon>
        <taxon>Nitrospinales</taxon>
        <taxon>Nitrospinaceae</taxon>
        <taxon>Candidatus Nitronauta</taxon>
    </lineage>
</organism>
<reference evidence="1 2" key="1">
    <citation type="submission" date="2020-02" db="EMBL/GenBank/DDBJ databases">
        <title>Genomic and physiological characterization of two novel Nitrospinaceae genera.</title>
        <authorList>
            <person name="Mueller A.J."/>
            <person name="Jung M.-Y."/>
            <person name="Strachan C.R."/>
            <person name="Herbold C.W."/>
            <person name="Kirkegaard R.H."/>
            <person name="Daims H."/>
        </authorList>
    </citation>
    <scope>NUCLEOTIDE SEQUENCE [LARGE SCALE GENOMIC DNA]</scope>
    <source>
        <strain evidence="1">EB</strain>
    </source>
</reference>
<evidence type="ECO:0000313" key="2">
    <source>
        <dbReference type="Proteomes" id="UP000594688"/>
    </source>
</evidence>
<accession>A0A7T0BU54</accession>
<protein>
    <submittedName>
        <fullName evidence="1">Uncharacterized protein</fullName>
    </submittedName>
</protein>
<dbReference type="AlphaFoldDB" id="A0A7T0BU54"/>
<dbReference type="InterPro" id="IPR054272">
    <property type="entry name" value="DUF7003"/>
</dbReference>
<dbReference type="KEGG" id="nli:G3M70_03480"/>
<name>A0A7T0BU54_9BACT</name>